<evidence type="ECO:0000256" key="5">
    <source>
        <dbReference type="SAM" id="MobiDB-lite"/>
    </source>
</evidence>
<dbReference type="CDD" id="cd15831">
    <property type="entry name" value="BTAD"/>
    <property type="match status" value="1"/>
</dbReference>
<dbReference type="GO" id="GO:0003677">
    <property type="term" value="F:DNA binding"/>
    <property type="evidence" value="ECO:0007669"/>
    <property type="project" value="UniProtKB-UniRule"/>
</dbReference>
<feature type="region of interest" description="Disordered" evidence="5">
    <location>
        <begin position="246"/>
        <end position="290"/>
    </location>
</feature>
<evidence type="ECO:0000256" key="1">
    <source>
        <dbReference type="ARBA" id="ARBA00005820"/>
    </source>
</evidence>
<dbReference type="SUPFAM" id="SSF46894">
    <property type="entry name" value="C-terminal effector domain of the bipartite response regulators"/>
    <property type="match status" value="1"/>
</dbReference>
<dbReference type="InterPro" id="IPR005158">
    <property type="entry name" value="BTAD"/>
</dbReference>
<dbReference type="PANTHER" id="PTHR47691:SF3">
    <property type="entry name" value="HTH-TYPE TRANSCRIPTIONAL REGULATOR RV0890C-RELATED"/>
    <property type="match status" value="1"/>
</dbReference>
<dbReference type="Proteomes" id="UP000034838">
    <property type="component" value="Unassembled WGS sequence"/>
</dbReference>
<dbReference type="SMART" id="SM00862">
    <property type="entry name" value="Trans_reg_C"/>
    <property type="match status" value="1"/>
</dbReference>
<sequence length="1117" mass="119605">MDPVRYRLLGPTQALRPDGTAVPVGGARLRALLSVLALRAGRTVPVAVLVDEVWGGEPPADAAGALQALVGRLRRALGADAVASADGGYRLAAGADDIDLTRFDRLTGDGLAALADGDPAKAAGLLDDALALWHGEALADLPDRTAEAARWETRRLDARRARHTAALALGQAEGALPELTALCDAHPLDEPLQALRLRALRDLGRPAQALAGYEDVRRLLADRLGSDPGAELRALHAELLGVRDGAGAMAGGRPGDVVQGVHPDRPTPDGRSHASGRAHAPDGPAQGNLPARLTSFVGREADLAALGADLGAARLVTLLGPGGAGKTRLSQEAAEAVRHSVRDGVWLAELAPVDDPDAVPQAVLTAIGARETVLHGAGAEGMRAVVDGHDPLDRLVEHCARRRMLIVLDNCEHVIEAAARLAERLLARCPELTVLATSREPLGVPGESVRPVEPLPEPVALRLLAERGAAARPGFRVADDPEACAEICRRLDGLPLAIELAAARLRMLTPRQIADRLDDRFRLLTSGSRTVLPRQQTLRAVVDWSWDLLDADERDVLARLSVFAGGCDLLAAEAVCGSVALEALGSLVDKSLVVAAPSADGPMRYRLLETVGEYAAERLAETGHRAEAERAHLTYYRELARDTDALLRGPGQRAAIERFQTEYENVRTALRHAVAARDEQEGLCLVLSLVWFWQMRDQRLEARTWCREVMALGPDPFAGPVRRAEPVWQRCNATPPPYAGEVLLEARRGVHLAHLACMDTELDAWQTPAAQAKLRAVAEVYEEGMPQTCRSPGVVWFFAVMLTGGAERIRTIADANVETCRDTPGFEWELAGALQMRANFLANRTAWAGDATRDADEALAIYRRLGDDWGTAEALSARGESYERKGLYGAAAADYRAAIEHAERLGARAQVAVLGARLGGVLMESGEVEEGERILWEVVESQDAAHGEAMPAARLFLACWLGLHGRTPEAREQLQLLREEFRIANFVVFDALLLCQEAWVDALDGHDEESLEKVRTALGLTTDPLAEAVIPQLSSTALTVGAMALARVGSGARAADAARALAAADRLLPAGHVSSGMERRARDLTEARIREALDEESYERAYAEGGGLSLVEATALV</sequence>
<dbReference type="EMBL" id="LBDA02000003">
    <property type="protein sequence ID" value="OIK29446.1"/>
    <property type="molecule type" value="Genomic_DNA"/>
</dbReference>
<dbReference type="Pfam" id="PF03704">
    <property type="entry name" value="BTAD"/>
    <property type="match status" value="1"/>
</dbReference>
<evidence type="ECO:0000256" key="2">
    <source>
        <dbReference type="ARBA" id="ARBA00023012"/>
    </source>
</evidence>
<feature type="compositionally biased region" description="Basic and acidic residues" evidence="5">
    <location>
        <begin position="262"/>
        <end position="272"/>
    </location>
</feature>
<dbReference type="SUPFAM" id="SSF48452">
    <property type="entry name" value="TPR-like"/>
    <property type="match status" value="2"/>
</dbReference>
<keyword evidence="3 4" id="KW-0238">DNA-binding</keyword>
<dbReference type="PROSITE" id="PS51755">
    <property type="entry name" value="OMPR_PHOB"/>
    <property type="match status" value="1"/>
</dbReference>
<dbReference type="OrthoDB" id="499349at2"/>
<proteinExistence type="inferred from homology"/>
<dbReference type="AlphaFoldDB" id="A0A1J4QAN1"/>
<accession>A0A1J4QAN1</accession>
<feature type="domain" description="OmpR/PhoB-type" evidence="6">
    <location>
        <begin position="1"/>
        <end position="93"/>
    </location>
</feature>
<evidence type="ECO:0000313" key="8">
    <source>
        <dbReference type="Proteomes" id="UP000034838"/>
    </source>
</evidence>
<evidence type="ECO:0000256" key="3">
    <source>
        <dbReference type="ARBA" id="ARBA00023125"/>
    </source>
</evidence>
<evidence type="ECO:0000256" key="4">
    <source>
        <dbReference type="PROSITE-ProRule" id="PRU01091"/>
    </source>
</evidence>
<dbReference type="InterPro" id="IPR058852">
    <property type="entry name" value="HTH_77"/>
</dbReference>
<dbReference type="Gene3D" id="1.25.40.10">
    <property type="entry name" value="Tetratricopeptide repeat domain"/>
    <property type="match status" value="2"/>
</dbReference>
<protein>
    <submittedName>
        <fullName evidence="7">AfsR family transcriptional regulator</fullName>
    </submittedName>
</protein>
<dbReference type="SUPFAM" id="SSF52540">
    <property type="entry name" value="P-loop containing nucleoside triphosphate hydrolases"/>
    <property type="match status" value="1"/>
</dbReference>
<comment type="similarity">
    <text evidence="1">Belongs to the AfsR/DnrI/RedD regulatory family.</text>
</comment>
<feature type="DNA-binding region" description="OmpR/PhoB-type" evidence="4">
    <location>
        <begin position="1"/>
        <end position="93"/>
    </location>
</feature>
<dbReference type="InterPro" id="IPR036388">
    <property type="entry name" value="WH-like_DNA-bd_sf"/>
</dbReference>
<comment type="caution">
    <text evidence="7">The sequence shown here is derived from an EMBL/GenBank/DDBJ whole genome shotgun (WGS) entry which is preliminary data.</text>
</comment>
<reference evidence="7" key="1">
    <citation type="submission" date="2016-10" db="EMBL/GenBank/DDBJ databases">
        <title>Genome sequence of Streptomyces malaysiense MUSC 136.</title>
        <authorList>
            <person name="Lee L.-H."/>
            <person name="Ser H.-L."/>
        </authorList>
    </citation>
    <scope>NUCLEOTIDE SEQUENCE [LARGE SCALE GENOMIC DNA]</scope>
    <source>
        <strain evidence="7">MUSC 136</strain>
    </source>
</reference>
<dbReference type="PRINTS" id="PR00364">
    <property type="entry name" value="DISEASERSIST"/>
</dbReference>
<keyword evidence="8" id="KW-1185">Reference proteome</keyword>
<dbReference type="SMART" id="SM01043">
    <property type="entry name" value="BTAD"/>
    <property type="match status" value="1"/>
</dbReference>
<evidence type="ECO:0000313" key="7">
    <source>
        <dbReference type="EMBL" id="OIK29446.1"/>
    </source>
</evidence>
<dbReference type="RefSeq" id="WP_046421172.1">
    <property type="nucleotide sequence ID" value="NZ_LBDA02000003.1"/>
</dbReference>
<keyword evidence="2" id="KW-0902">Two-component regulatory system</keyword>
<dbReference type="GO" id="GO:0006355">
    <property type="term" value="P:regulation of DNA-templated transcription"/>
    <property type="evidence" value="ECO:0007669"/>
    <property type="project" value="InterPro"/>
</dbReference>
<dbReference type="InterPro" id="IPR016032">
    <property type="entry name" value="Sig_transdc_resp-reg_C-effctor"/>
</dbReference>
<organism evidence="7 8">
    <name type="scientific">Streptomyces malaysiense</name>
    <dbReference type="NCBI Taxonomy" id="1428626"/>
    <lineage>
        <taxon>Bacteria</taxon>
        <taxon>Bacillati</taxon>
        <taxon>Actinomycetota</taxon>
        <taxon>Actinomycetes</taxon>
        <taxon>Kitasatosporales</taxon>
        <taxon>Streptomycetaceae</taxon>
        <taxon>Streptomyces</taxon>
    </lineage>
</organism>
<dbReference type="PANTHER" id="PTHR47691">
    <property type="entry name" value="REGULATOR-RELATED"/>
    <property type="match status" value="1"/>
</dbReference>
<evidence type="ECO:0000259" key="6">
    <source>
        <dbReference type="PROSITE" id="PS51755"/>
    </source>
</evidence>
<gene>
    <name evidence="7" type="ORF">VT52_001630</name>
</gene>
<dbReference type="InterPro" id="IPR001867">
    <property type="entry name" value="OmpR/PhoB-type_DNA-bd"/>
</dbReference>
<dbReference type="GO" id="GO:0000160">
    <property type="term" value="P:phosphorelay signal transduction system"/>
    <property type="evidence" value="ECO:0007669"/>
    <property type="project" value="UniProtKB-KW"/>
</dbReference>
<dbReference type="InterPro" id="IPR027417">
    <property type="entry name" value="P-loop_NTPase"/>
</dbReference>
<dbReference type="Pfam" id="PF25872">
    <property type="entry name" value="HTH_77"/>
    <property type="match status" value="1"/>
</dbReference>
<name>A0A1J4QAN1_9ACTN</name>
<dbReference type="InterPro" id="IPR011990">
    <property type="entry name" value="TPR-like_helical_dom_sf"/>
</dbReference>
<dbReference type="Gene3D" id="3.40.50.300">
    <property type="entry name" value="P-loop containing nucleotide triphosphate hydrolases"/>
    <property type="match status" value="1"/>
</dbReference>
<dbReference type="Pfam" id="PF00486">
    <property type="entry name" value="Trans_reg_C"/>
    <property type="match status" value="1"/>
</dbReference>
<dbReference type="Gene3D" id="1.10.10.10">
    <property type="entry name" value="Winged helix-like DNA-binding domain superfamily/Winged helix DNA-binding domain"/>
    <property type="match status" value="1"/>
</dbReference>